<dbReference type="CDD" id="cd00570">
    <property type="entry name" value="GST_N_family"/>
    <property type="match status" value="1"/>
</dbReference>
<name>A0A165ZRL8_9HYPH</name>
<dbReference type="AlphaFoldDB" id="A0A165ZRL8"/>
<reference evidence="3 4" key="1">
    <citation type="journal article" date="2016" name="Front. Microbiol.">
        <title>Comparative Genomic Analysis Reveals a Diverse Repertoire of Genes Involved in Prokaryote-Eukaryote Interactions within the Pseudovibrio Genus.</title>
        <authorList>
            <person name="Romano S."/>
            <person name="Fernandez-Guerra A."/>
            <person name="Reen F.J."/>
            <person name="Glockner F.O."/>
            <person name="Crowley S.P."/>
            <person name="O'Sullivan O."/>
            <person name="Cotter P.D."/>
            <person name="Adams C."/>
            <person name="Dobson A.D."/>
            <person name="O'Gara F."/>
        </authorList>
    </citation>
    <scope>NUCLEOTIDE SEQUENCE [LARGE SCALE GENOMIC DNA]</scope>
    <source>
        <strain evidence="3 4">Ad2</strain>
    </source>
</reference>
<organism evidence="3 4">
    <name type="scientific">Pseudovibrio axinellae</name>
    <dbReference type="NCBI Taxonomy" id="989403"/>
    <lineage>
        <taxon>Bacteria</taxon>
        <taxon>Pseudomonadati</taxon>
        <taxon>Pseudomonadota</taxon>
        <taxon>Alphaproteobacteria</taxon>
        <taxon>Hyphomicrobiales</taxon>
        <taxon>Stappiaceae</taxon>
        <taxon>Pseudovibrio</taxon>
    </lineage>
</organism>
<feature type="domain" description="GST N-terminal" evidence="1">
    <location>
        <begin position="1"/>
        <end position="78"/>
    </location>
</feature>
<dbReference type="Proteomes" id="UP000076577">
    <property type="component" value="Unassembled WGS sequence"/>
</dbReference>
<dbReference type="SFLD" id="SFLDS00019">
    <property type="entry name" value="Glutathione_Transferase_(cytos"/>
    <property type="match status" value="1"/>
</dbReference>
<dbReference type="PROSITE" id="PS50404">
    <property type="entry name" value="GST_NTER"/>
    <property type="match status" value="1"/>
</dbReference>
<dbReference type="PROSITE" id="PS50405">
    <property type="entry name" value="GST_CTER"/>
    <property type="match status" value="1"/>
</dbReference>
<dbReference type="PATRIC" id="fig|989403.3.peg.1601"/>
<evidence type="ECO:0000259" key="1">
    <source>
        <dbReference type="PROSITE" id="PS50404"/>
    </source>
</evidence>
<evidence type="ECO:0008006" key="5">
    <source>
        <dbReference type="Google" id="ProtNLM"/>
    </source>
</evidence>
<feature type="domain" description="GST C-terminal" evidence="2">
    <location>
        <begin position="83"/>
        <end position="209"/>
    </location>
</feature>
<dbReference type="InterPro" id="IPR040079">
    <property type="entry name" value="Glutathione_S-Trfase"/>
</dbReference>
<keyword evidence="4" id="KW-1185">Reference proteome</keyword>
<dbReference type="OrthoDB" id="9782992at2"/>
<evidence type="ECO:0000259" key="2">
    <source>
        <dbReference type="PROSITE" id="PS50405"/>
    </source>
</evidence>
<dbReference type="InterPro" id="IPR036282">
    <property type="entry name" value="Glutathione-S-Trfase_C_sf"/>
</dbReference>
<dbReference type="STRING" id="989403.SAMN05421798_103224"/>
<evidence type="ECO:0000313" key="4">
    <source>
        <dbReference type="Proteomes" id="UP000076577"/>
    </source>
</evidence>
<dbReference type="GO" id="GO:0005737">
    <property type="term" value="C:cytoplasm"/>
    <property type="evidence" value="ECO:0007669"/>
    <property type="project" value="TreeGrafter"/>
</dbReference>
<sequence length="219" mass="24285">MIQFFAYPESVFCAKVRIALDMKGLEYVEVPPPDGYGSATYKEVIPAGSIPGLKDDNAALSDSNAILEYLEEIAPSPALLPEHPVARAEVRALMGLHDTRIEPSVRAFYESIKSGTPPRDEIYSQLIEEMSAAFERLEDVIEAAPYAVGPHVTLVECAYATTFSQAQQLASLFGGELRLKPKCLRWWQEMQSLSHAAASIDMNRKAMQDWVAKFIQMDA</sequence>
<dbReference type="InterPro" id="IPR050983">
    <property type="entry name" value="GST_Omega/HSP26"/>
</dbReference>
<dbReference type="SFLD" id="SFLDG00358">
    <property type="entry name" value="Main_(cytGST)"/>
    <property type="match status" value="1"/>
</dbReference>
<dbReference type="RefSeq" id="WP_068004528.1">
    <property type="nucleotide sequence ID" value="NZ_FOFM01000003.1"/>
</dbReference>
<accession>A0A165ZRL8</accession>
<gene>
    <name evidence="3" type="ORF">PsAD2_01503</name>
</gene>
<proteinExistence type="predicted"/>
<dbReference type="InterPro" id="IPR004045">
    <property type="entry name" value="Glutathione_S-Trfase_N"/>
</dbReference>
<dbReference type="SUPFAM" id="SSF47616">
    <property type="entry name" value="GST C-terminal domain-like"/>
    <property type="match status" value="1"/>
</dbReference>
<protein>
    <recommendedName>
        <fullName evidence="5">Glutathione S-transferase</fullName>
    </recommendedName>
</protein>
<dbReference type="CDD" id="cd00299">
    <property type="entry name" value="GST_C_family"/>
    <property type="match status" value="1"/>
</dbReference>
<dbReference type="Gene3D" id="1.20.1050.10">
    <property type="match status" value="1"/>
</dbReference>
<dbReference type="SUPFAM" id="SSF52833">
    <property type="entry name" value="Thioredoxin-like"/>
    <property type="match status" value="1"/>
</dbReference>
<dbReference type="PANTHER" id="PTHR43968:SF6">
    <property type="entry name" value="GLUTATHIONE S-TRANSFERASE OMEGA"/>
    <property type="match status" value="1"/>
</dbReference>
<dbReference type="EMBL" id="LMCB01000010">
    <property type="protein sequence ID" value="KZL20207.1"/>
    <property type="molecule type" value="Genomic_DNA"/>
</dbReference>
<dbReference type="Gene3D" id="3.40.30.10">
    <property type="entry name" value="Glutaredoxin"/>
    <property type="match status" value="1"/>
</dbReference>
<dbReference type="PANTHER" id="PTHR43968">
    <property type="match status" value="1"/>
</dbReference>
<evidence type="ECO:0000313" key="3">
    <source>
        <dbReference type="EMBL" id="KZL20207.1"/>
    </source>
</evidence>
<dbReference type="Pfam" id="PF13417">
    <property type="entry name" value="GST_N_3"/>
    <property type="match status" value="1"/>
</dbReference>
<comment type="caution">
    <text evidence="3">The sequence shown here is derived from an EMBL/GenBank/DDBJ whole genome shotgun (WGS) entry which is preliminary data.</text>
</comment>
<dbReference type="InterPro" id="IPR036249">
    <property type="entry name" value="Thioredoxin-like_sf"/>
</dbReference>
<dbReference type="InterPro" id="IPR010987">
    <property type="entry name" value="Glutathione-S-Trfase_C-like"/>
</dbReference>